<comment type="similarity">
    <text evidence="5">Belongs to the soluble Thoeris ThsA family.</text>
</comment>
<dbReference type="InterPro" id="IPR029035">
    <property type="entry name" value="DHS-like_NAD/FAD-binding_dom"/>
</dbReference>
<evidence type="ECO:0000313" key="10">
    <source>
        <dbReference type="EMBL" id="VEB44211.1"/>
    </source>
</evidence>
<dbReference type="Pfam" id="PF18185">
    <property type="entry name" value="STALD"/>
    <property type="match status" value="1"/>
</dbReference>
<reference evidence="10 11" key="1">
    <citation type="submission" date="2018-12" db="EMBL/GenBank/DDBJ databases">
        <authorList>
            <consortium name="Pathogen Informatics"/>
        </authorList>
    </citation>
    <scope>NUCLEOTIDE SEQUENCE [LARGE SCALE GENOMIC DNA]</scope>
    <source>
        <strain evidence="10 11">NCTC9695</strain>
    </source>
</reference>
<protein>
    <recommendedName>
        <fullName evidence="6">NAD(+) hydrolase ThsA</fullName>
        <ecNumber evidence="4">3.2.2.5</ecNumber>
    </recommendedName>
</protein>
<evidence type="ECO:0000259" key="9">
    <source>
        <dbReference type="PROSITE" id="PS50305"/>
    </source>
</evidence>
<evidence type="ECO:0000256" key="3">
    <source>
        <dbReference type="ARBA" id="ARBA00023118"/>
    </source>
</evidence>
<evidence type="ECO:0000256" key="2">
    <source>
        <dbReference type="ARBA" id="ARBA00023027"/>
    </source>
</evidence>
<sequence length="476" mass="54292">MNKDQVRLVGLLSKELEEGSLAIFAGAGFSRDAGFVDWKTLLKPIAEDLDLDVEREWDLVTLAQYHANANHANRAKLNQLLVTEFSTNVVPTENHRILARLPIETYWTTNYDNLIESALEGNGKIADVKYTVKQLATTKSNRDAVVYKMHGDATHPADAVLIRDDYERYHIKMQPFITALSGDLVSKTFLFLGFSFTDPNLEYILSRVRIQYGPDQRQHHCILRRAKQYPNESQADFEYRQRKEQLFAGELLRVGIKTTYVDEFGEITEILKAIEHKHKRRTIFISGAAHDYAPWGQAESERFVYDLSRLINKEKFRVISGFGLGVGSAVISGVLEQTIMDGGRLDSEQLVLRPFPQTQSGTRPLDELWREYRHTMLDHAGIAIFLFGNKLVDGQVVESNGMREEFEIARRKGIFIIPVGITGSISRKLWEEVMNDFKEEDHPRGKEILPLLQALGDEKTDLSEAKKITLQLLKII</sequence>
<dbReference type="RefSeq" id="WP_081573817.1">
    <property type="nucleotide sequence ID" value="NZ_MUKS01000035.1"/>
</dbReference>
<dbReference type="CDD" id="cd01406">
    <property type="entry name" value="SIR2-like"/>
    <property type="match status" value="1"/>
</dbReference>
<dbReference type="SUPFAM" id="SSF52467">
    <property type="entry name" value="DHS-like NAD/FAD-binding domain"/>
    <property type="match status" value="1"/>
</dbReference>
<feature type="domain" description="Deacetylase sirtuin-type" evidence="9">
    <location>
        <begin position="1"/>
        <end position="274"/>
    </location>
</feature>
<gene>
    <name evidence="10" type="ORF">NCTC9695_04699</name>
</gene>
<evidence type="ECO:0000256" key="8">
    <source>
        <dbReference type="PROSITE-ProRule" id="PRU00236"/>
    </source>
</evidence>
<dbReference type="EC" id="3.2.2.5" evidence="4"/>
<evidence type="ECO:0000313" key="11">
    <source>
        <dbReference type="Proteomes" id="UP000275777"/>
    </source>
</evidence>
<keyword evidence="3" id="KW-0051">Antiviral defense</keyword>
<dbReference type="Pfam" id="PF13289">
    <property type="entry name" value="SIR2_2"/>
    <property type="match status" value="1"/>
</dbReference>
<dbReference type="GO" id="GO:0051607">
    <property type="term" value="P:defense response to virus"/>
    <property type="evidence" value="ECO:0007669"/>
    <property type="project" value="UniProtKB-KW"/>
</dbReference>
<evidence type="ECO:0000256" key="4">
    <source>
        <dbReference type="ARBA" id="ARBA00034327"/>
    </source>
</evidence>
<evidence type="ECO:0000256" key="7">
    <source>
        <dbReference type="ARBA" id="ARBA00047575"/>
    </source>
</evidence>
<keyword evidence="1" id="KW-0378">Hydrolase</keyword>
<dbReference type="Proteomes" id="UP000275777">
    <property type="component" value="Chromosome"/>
</dbReference>
<evidence type="ECO:0000256" key="1">
    <source>
        <dbReference type="ARBA" id="ARBA00022801"/>
    </source>
</evidence>
<name>A0A447THA5_CHRVL</name>
<dbReference type="EMBL" id="LR134182">
    <property type="protein sequence ID" value="VEB44211.1"/>
    <property type="molecule type" value="Genomic_DNA"/>
</dbReference>
<evidence type="ECO:0000256" key="5">
    <source>
        <dbReference type="ARBA" id="ARBA00035014"/>
    </source>
</evidence>
<evidence type="ECO:0000256" key="6">
    <source>
        <dbReference type="ARBA" id="ARBA00035033"/>
    </source>
</evidence>
<dbReference type="GO" id="GO:0003953">
    <property type="term" value="F:NAD+ nucleosidase activity"/>
    <property type="evidence" value="ECO:0007669"/>
    <property type="project" value="UniProtKB-EC"/>
</dbReference>
<dbReference type="InterPro" id="IPR026590">
    <property type="entry name" value="Ssirtuin_cat_dom"/>
</dbReference>
<proteinExistence type="inferred from homology"/>
<dbReference type="InterPro" id="IPR041486">
    <property type="entry name" value="ThsA_STALD"/>
</dbReference>
<accession>A0A447THA5</accession>
<organism evidence="10 11">
    <name type="scientific">Chromobacterium violaceum</name>
    <dbReference type="NCBI Taxonomy" id="536"/>
    <lineage>
        <taxon>Bacteria</taxon>
        <taxon>Pseudomonadati</taxon>
        <taxon>Pseudomonadota</taxon>
        <taxon>Betaproteobacteria</taxon>
        <taxon>Neisseriales</taxon>
        <taxon>Chromobacteriaceae</taxon>
        <taxon>Chromobacterium</taxon>
    </lineage>
</organism>
<dbReference type="AlphaFoldDB" id="A0A447THA5"/>
<dbReference type="PROSITE" id="PS50305">
    <property type="entry name" value="SIRTUIN"/>
    <property type="match status" value="1"/>
</dbReference>
<comment type="caution">
    <text evidence="8">Lacks conserved residue(s) required for the propagation of feature annotation.</text>
</comment>
<comment type="catalytic activity">
    <reaction evidence="7">
        <text>NAD(+) + H2O = ADP-D-ribose + nicotinamide + H(+)</text>
        <dbReference type="Rhea" id="RHEA:16301"/>
        <dbReference type="ChEBI" id="CHEBI:15377"/>
        <dbReference type="ChEBI" id="CHEBI:15378"/>
        <dbReference type="ChEBI" id="CHEBI:17154"/>
        <dbReference type="ChEBI" id="CHEBI:57540"/>
        <dbReference type="ChEBI" id="CHEBI:57967"/>
        <dbReference type="EC" id="3.2.2.5"/>
    </reaction>
    <physiologicalReaction direction="left-to-right" evidence="7">
        <dbReference type="Rhea" id="RHEA:16302"/>
    </physiologicalReaction>
</comment>
<keyword evidence="2" id="KW-0520">NAD</keyword>